<name>A0A6S7IBQ8_PARCT</name>
<dbReference type="Gene3D" id="3.60.40.10">
    <property type="entry name" value="PPM-type phosphatase domain"/>
    <property type="match status" value="1"/>
</dbReference>
<dbReference type="Proteomes" id="UP001152795">
    <property type="component" value="Unassembled WGS sequence"/>
</dbReference>
<accession>A0A6S7IBQ8</accession>
<organism evidence="3 4">
    <name type="scientific">Paramuricea clavata</name>
    <name type="common">Red gorgonian</name>
    <name type="synonym">Violescent sea-whip</name>
    <dbReference type="NCBI Taxonomy" id="317549"/>
    <lineage>
        <taxon>Eukaryota</taxon>
        <taxon>Metazoa</taxon>
        <taxon>Cnidaria</taxon>
        <taxon>Anthozoa</taxon>
        <taxon>Octocorallia</taxon>
        <taxon>Malacalcyonacea</taxon>
        <taxon>Plexauridae</taxon>
        <taxon>Paramuricea</taxon>
    </lineage>
</organism>
<dbReference type="SMART" id="SM00332">
    <property type="entry name" value="PP2Cc"/>
    <property type="match status" value="1"/>
</dbReference>
<evidence type="ECO:0000256" key="1">
    <source>
        <dbReference type="ARBA" id="ARBA00006702"/>
    </source>
</evidence>
<dbReference type="Pfam" id="PF00481">
    <property type="entry name" value="PP2C"/>
    <property type="match status" value="1"/>
</dbReference>
<evidence type="ECO:0000313" key="3">
    <source>
        <dbReference type="EMBL" id="CAB4001298.1"/>
    </source>
</evidence>
<reference evidence="3" key="1">
    <citation type="submission" date="2020-04" db="EMBL/GenBank/DDBJ databases">
        <authorList>
            <person name="Alioto T."/>
            <person name="Alioto T."/>
            <person name="Gomez Garrido J."/>
        </authorList>
    </citation>
    <scope>NUCLEOTIDE SEQUENCE</scope>
    <source>
        <strain evidence="3">A484AB</strain>
    </source>
</reference>
<keyword evidence="4" id="KW-1185">Reference proteome</keyword>
<dbReference type="PANTHER" id="PTHR13832">
    <property type="entry name" value="PROTEIN PHOSPHATASE 2C"/>
    <property type="match status" value="1"/>
</dbReference>
<comment type="caution">
    <text evidence="3">The sequence shown here is derived from an EMBL/GenBank/DDBJ whole genome shotgun (WGS) entry which is preliminary data.</text>
</comment>
<sequence length="577" mass="64149">MSAEFMDSFAPEMLQNREKSTPTTENVLPIIKSSDSPITEHEEIETFQATNVSMLCLKCSNYVNLKSLQDHRTLHEALALFQYDFQAKPTNEQALSRKRATLIKDLNKVLNISRSAYRKELGKIDLAYEVIKSDICGRSNKVKPSFIEHHDVMIRSVRAKLHEGVALGVCESTNEKWKSVMEDAYSYMYEFSEGRLITYFAVFDGYSGPTAAKQCARQFYQILKETHDNFNFNECIEDIDHCQLLGGFQQAFDNMDKVLLHGTNETSRNRWSGCSASTCVLIDNTIHVANVGNVKAALIKDDDSFRTLTEDHTPANKKEKHRIKASGDIHKCSKTLWVNGVAMTTRGLGNHGDPLLKSGIINVPAVCCVPLADSQIILVASCSFWQVFNENEAVLLIKEWLKGNKLGAAGNSVNSDKSNCSDSIKINIIQSEDSLKTESSDTINQLDKGEIVGNNDFNASETGNHANLNENKCSQCLNINNATCNCVSNGQDSLPSNTSDMNEQDTTSSTQPIEQKERSLSKLLRDLVMRYDTDLVAVEISKHLIKAALSGGAKENITVMTVIPYNVFTSNNSFTSQ</sequence>
<feature type="compositionally biased region" description="Polar residues" evidence="2">
    <location>
        <begin position="494"/>
        <end position="513"/>
    </location>
</feature>
<comment type="similarity">
    <text evidence="1">Belongs to the PP2C family.</text>
</comment>
<dbReference type="CDD" id="cd00143">
    <property type="entry name" value="PP2Cc"/>
    <property type="match status" value="1"/>
</dbReference>
<proteinExistence type="inferred from homology"/>
<dbReference type="EMBL" id="CACRXK020004052">
    <property type="protein sequence ID" value="CAB4001298.1"/>
    <property type="molecule type" value="Genomic_DNA"/>
</dbReference>
<dbReference type="InterPro" id="IPR001932">
    <property type="entry name" value="PPM-type_phosphatase-like_dom"/>
</dbReference>
<dbReference type="PROSITE" id="PS51746">
    <property type="entry name" value="PPM_2"/>
    <property type="match status" value="1"/>
</dbReference>
<gene>
    <name evidence="3" type="ORF">PACLA_8A005000</name>
</gene>
<dbReference type="InterPro" id="IPR015655">
    <property type="entry name" value="PP2C"/>
</dbReference>
<protein>
    <submittedName>
        <fullName evidence="3">Phosphatase 2C-like domain-containing 1</fullName>
    </submittedName>
</protein>
<evidence type="ECO:0000313" key="4">
    <source>
        <dbReference type="Proteomes" id="UP001152795"/>
    </source>
</evidence>
<dbReference type="GO" id="GO:0004722">
    <property type="term" value="F:protein serine/threonine phosphatase activity"/>
    <property type="evidence" value="ECO:0007669"/>
    <property type="project" value="InterPro"/>
</dbReference>
<feature type="region of interest" description="Disordered" evidence="2">
    <location>
        <begin position="494"/>
        <end position="516"/>
    </location>
</feature>
<dbReference type="AlphaFoldDB" id="A0A6S7IBQ8"/>
<dbReference type="SUPFAM" id="SSF81606">
    <property type="entry name" value="PP2C-like"/>
    <property type="match status" value="1"/>
</dbReference>
<evidence type="ECO:0000256" key="2">
    <source>
        <dbReference type="SAM" id="MobiDB-lite"/>
    </source>
</evidence>
<dbReference type="PANTHER" id="PTHR13832:SF837">
    <property type="entry name" value="PROTEIN PHOSPHATASE 2C-LIKE DOMAIN-CONTAINING PROTEIN 1"/>
    <property type="match status" value="1"/>
</dbReference>
<dbReference type="InterPro" id="IPR036457">
    <property type="entry name" value="PPM-type-like_dom_sf"/>
</dbReference>
<dbReference type="OrthoDB" id="343114at2759"/>